<evidence type="ECO:0000313" key="8">
    <source>
        <dbReference type="EMBL" id="CAK9866623.1"/>
    </source>
</evidence>
<feature type="transmembrane region" description="Helical" evidence="7">
    <location>
        <begin position="34"/>
        <end position="56"/>
    </location>
</feature>
<dbReference type="InterPro" id="IPR009262">
    <property type="entry name" value="SLC35_F1/F2/F6"/>
</dbReference>
<keyword evidence="5 7" id="KW-1133">Transmembrane helix</keyword>
<evidence type="ECO:0008006" key="10">
    <source>
        <dbReference type="Google" id="ProtNLM"/>
    </source>
</evidence>
<feature type="transmembrane region" description="Helical" evidence="7">
    <location>
        <begin position="300"/>
        <end position="319"/>
    </location>
</feature>
<gene>
    <name evidence="8" type="ORF">CSSPJE1EN2_LOCUS9618</name>
</gene>
<feature type="transmembrane region" description="Helical" evidence="7">
    <location>
        <begin position="210"/>
        <end position="231"/>
    </location>
</feature>
<evidence type="ECO:0000256" key="4">
    <source>
        <dbReference type="ARBA" id="ARBA00022692"/>
    </source>
</evidence>
<organism evidence="8 9">
    <name type="scientific">Sphagnum jensenii</name>
    <dbReference type="NCBI Taxonomy" id="128206"/>
    <lineage>
        <taxon>Eukaryota</taxon>
        <taxon>Viridiplantae</taxon>
        <taxon>Streptophyta</taxon>
        <taxon>Embryophyta</taxon>
        <taxon>Bryophyta</taxon>
        <taxon>Sphagnophytina</taxon>
        <taxon>Sphagnopsida</taxon>
        <taxon>Sphagnales</taxon>
        <taxon>Sphagnaceae</taxon>
        <taxon>Sphagnum</taxon>
    </lineage>
</organism>
<evidence type="ECO:0000256" key="6">
    <source>
        <dbReference type="ARBA" id="ARBA00023136"/>
    </source>
</evidence>
<dbReference type="InterPro" id="IPR037185">
    <property type="entry name" value="EmrE-like"/>
</dbReference>
<keyword evidence="6 7" id="KW-0472">Membrane</keyword>
<comment type="similarity">
    <text evidence="2">Belongs to the SLC35F solute transporter family.</text>
</comment>
<feature type="transmembrane region" description="Helical" evidence="7">
    <location>
        <begin position="146"/>
        <end position="166"/>
    </location>
</feature>
<dbReference type="PANTHER" id="PTHR14233:SF4">
    <property type="entry name" value="SOLUTE CARRIER FAMILY 35 MEMBER F2"/>
    <property type="match status" value="1"/>
</dbReference>
<keyword evidence="3" id="KW-0813">Transport</keyword>
<feature type="transmembrane region" description="Helical" evidence="7">
    <location>
        <begin position="91"/>
        <end position="110"/>
    </location>
</feature>
<dbReference type="Proteomes" id="UP001497522">
    <property type="component" value="Chromosome 16"/>
</dbReference>
<evidence type="ECO:0000256" key="1">
    <source>
        <dbReference type="ARBA" id="ARBA00004141"/>
    </source>
</evidence>
<reference evidence="8" key="1">
    <citation type="submission" date="2024-03" db="EMBL/GenBank/DDBJ databases">
        <authorList>
            <consortium name="ELIXIR-Norway"/>
            <consortium name="Elixir Norway"/>
        </authorList>
    </citation>
    <scope>NUCLEOTIDE SEQUENCE</scope>
</reference>
<dbReference type="Pfam" id="PF06027">
    <property type="entry name" value="SLC35F"/>
    <property type="match status" value="1"/>
</dbReference>
<evidence type="ECO:0000256" key="3">
    <source>
        <dbReference type="ARBA" id="ARBA00022448"/>
    </source>
</evidence>
<feature type="transmembrane region" description="Helical" evidence="7">
    <location>
        <begin position="274"/>
        <end position="294"/>
    </location>
</feature>
<evidence type="ECO:0000256" key="7">
    <source>
        <dbReference type="SAM" id="Phobius"/>
    </source>
</evidence>
<feature type="transmembrane region" description="Helical" evidence="7">
    <location>
        <begin position="116"/>
        <end position="139"/>
    </location>
</feature>
<evidence type="ECO:0000256" key="5">
    <source>
        <dbReference type="ARBA" id="ARBA00022989"/>
    </source>
</evidence>
<dbReference type="InterPro" id="IPR052221">
    <property type="entry name" value="SLC35F_Transporter"/>
</dbReference>
<feature type="transmembrane region" description="Helical" evidence="7">
    <location>
        <begin position="178"/>
        <end position="198"/>
    </location>
</feature>
<proteinExistence type="inferred from homology"/>
<dbReference type="EMBL" id="OZ023717">
    <property type="protein sequence ID" value="CAK9866623.1"/>
    <property type="molecule type" value="Genomic_DNA"/>
</dbReference>
<dbReference type="SUPFAM" id="SSF103481">
    <property type="entry name" value="Multidrug resistance efflux transporter EmrE"/>
    <property type="match status" value="1"/>
</dbReference>
<evidence type="ECO:0000256" key="2">
    <source>
        <dbReference type="ARBA" id="ARBA00007863"/>
    </source>
</evidence>
<evidence type="ECO:0000313" key="9">
    <source>
        <dbReference type="Proteomes" id="UP001497522"/>
    </source>
</evidence>
<keyword evidence="9" id="KW-1185">Reference proteome</keyword>
<feature type="transmembrane region" description="Helical" evidence="7">
    <location>
        <begin position="246"/>
        <end position="267"/>
    </location>
</feature>
<sequence length="392" mass="42684">MTGEAELELESSGSVTDMWRARLLTRIKESGWKALAVGQVLSLLVTSTGFTSALLARNGIDAPTTQSLLNYLLLATVYGSIFLYRKKKLQISLWIYVLLALLDVEANYLAVKAYQYTSITSVMLLDCWSIPCVLILTWLALKTQYAIGHFVGVTVCVVGLVLVIFSDVHDKDRSSGSNVILGDILVIGASIMYGLTNVSEEFVVKTVDQVEFLAHVGCFGALISACQLYVLEWGELQSIHWTVQSIAPFIGFAIACFGFSSLVPTVLKMSGSTMLNLSLLTSDMWAVLVRVLGFHESVDSLYFVAFGTVAVGLIVYAVAGEPVAKPVRGANSLLSLEGKYEEINQGETEMVIDQAEVEESSIEEDEFACLSPKPQKEPLILDETAPLHAAFP</sequence>
<protein>
    <recommendedName>
        <fullName evidence="10">Solute carrier family 35 member F1</fullName>
    </recommendedName>
</protein>
<feature type="transmembrane region" description="Helical" evidence="7">
    <location>
        <begin position="68"/>
        <end position="84"/>
    </location>
</feature>
<accession>A0ABP1AVV6</accession>
<comment type="subcellular location">
    <subcellularLocation>
        <location evidence="1">Membrane</location>
        <topology evidence="1">Multi-pass membrane protein</topology>
    </subcellularLocation>
</comment>
<name>A0ABP1AVV6_9BRYO</name>
<keyword evidence="4 7" id="KW-0812">Transmembrane</keyword>
<dbReference type="PANTHER" id="PTHR14233">
    <property type="entry name" value="DUF914-RELATED"/>
    <property type="match status" value="1"/>
</dbReference>